<protein>
    <submittedName>
        <fullName evidence="2">Uncharacterized protein</fullName>
    </submittedName>
</protein>
<evidence type="ECO:0000256" key="1">
    <source>
        <dbReference type="SAM" id="MobiDB-lite"/>
    </source>
</evidence>
<dbReference type="EMBL" id="CAXLJL010000279">
    <property type="protein sequence ID" value="CAL5135924.1"/>
    <property type="molecule type" value="Genomic_DNA"/>
</dbReference>
<accession>A0AAV2TFN1</accession>
<proteinExistence type="predicted"/>
<organism evidence="2 3">
    <name type="scientific">Calicophoron daubneyi</name>
    <name type="common">Rumen fluke</name>
    <name type="synonym">Paramphistomum daubneyi</name>
    <dbReference type="NCBI Taxonomy" id="300641"/>
    <lineage>
        <taxon>Eukaryota</taxon>
        <taxon>Metazoa</taxon>
        <taxon>Spiralia</taxon>
        <taxon>Lophotrochozoa</taxon>
        <taxon>Platyhelminthes</taxon>
        <taxon>Trematoda</taxon>
        <taxon>Digenea</taxon>
        <taxon>Plagiorchiida</taxon>
        <taxon>Pronocephalata</taxon>
        <taxon>Paramphistomoidea</taxon>
        <taxon>Paramphistomidae</taxon>
        <taxon>Calicophoron</taxon>
    </lineage>
</organism>
<feature type="region of interest" description="Disordered" evidence="1">
    <location>
        <begin position="159"/>
        <end position="188"/>
    </location>
</feature>
<gene>
    <name evidence="2" type="ORF">CDAUBV1_LOCUS10029</name>
</gene>
<reference evidence="2" key="1">
    <citation type="submission" date="2024-06" db="EMBL/GenBank/DDBJ databases">
        <authorList>
            <person name="Liu X."/>
            <person name="Lenzi L."/>
            <person name="Haldenby T S."/>
            <person name="Uol C."/>
        </authorList>
    </citation>
    <scope>NUCLEOTIDE SEQUENCE</scope>
</reference>
<evidence type="ECO:0000313" key="3">
    <source>
        <dbReference type="Proteomes" id="UP001497525"/>
    </source>
</evidence>
<sequence>MHRHLASYGSPCLSEQREYVKLQYGRKIAQDTCMLASMKTPDWSQAPPGFIGRHSAVPCTVTTNSGSSNLKMYPYSVYSCACHPDPHRCSKVRGDCTRHRCLSGSAIHVVLPSSSNEASANRSVMRSQILDATGRSGSSIGAQPMALSNLAVHPSMTKLTAPRPNSHVYHHHHHSSQSHQQLQHQQPVSCMTNQNVGGAQLLSNYGFQPAMQNTSHHRVMLNQEMLQRH</sequence>
<comment type="caution">
    <text evidence="2">The sequence shown here is derived from an EMBL/GenBank/DDBJ whole genome shotgun (WGS) entry which is preliminary data.</text>
</comment>
<dbReference type="Proteomes" id="UP001497525">
    <property type="component" value="Unassembled WGS sequence"/>
</dbReference>
<feature type="compositionally biased region" description="Low complexity" evidence="1">
    <location>
        <begin position="177"/>
        <end position="186"/>
    </location>
</feature>
<evidence type="ECO:0000313" key="2">
    <source>
        <dbReference type="EMBL" id="CAL5135924.1"/>
    </source>
</evidence>
<dbReference type="AlphaFoldDB" id="A0AAV2TFN1"/>
<name>A0AAV2TFN1_CALDB</name>